<comment type="caution">
    <text evidence="1">The sequence shown here is derived from an EMBL/GenBank/DDBJ whole genome shotgun (WGS) entry which is preliminary data.</text>
</comment>
<evidence type="ECO:0000313" key="2">
    <source>
        <dbReference type="Proteomes" id="UP000440713"/>
    </source>
</evidence>
<reference evidence="1 2" key="1">
    <citation type="submission" date="2019-08" db="EMBL/GenBank/DDBJ databases">
        <title>In-depth cultivation of the pig gut microbiome towards novel bacterial diversity and tailored functional studies.</title>
        <authorList>
            <person name="Wylensek D."/>
            <person name="Hitch T.C.A."/>
            <person name="Clavel T."/>
        </authorList>
    </citation>
    <scope>NUCLEOTIDE SEQUENCE [LARGE SCALE GENOMIC DNA]</scope>
    <source>
        <strain evidence="1 2">WCA-SAB-591-4A-A</strain>
    </source>
</reference>
<dbReference type="RefSeq" id="WP_154537255.1">
    <property type="nucleotide sequence ID" value="NZ_JAXFFP010000006.1"/>
</dbReference>
<name>A0A6N7WYX0_9FIRM</name>
<accession>A0A6N7WYX0</accession>
<dbReference type="Proteomes" id="UP000440713">
    <property type="component" value="Unassembled WGS sequence"/>
</dbReference>
<dbReference type="AlphaFoldDB" id="A0A6N7WYX0"/>
<proteinExistence type="predicted"/>
<organism evidence="1 2">
    <name type="scientific">Peptostreptococcus porci</name>
    <dbReference type="NCBI Taxonomy" id="2652282"/>
    <lineage>
        <taxon>Bacteria</taxon>
        <taxon>Bacillati</taxon>
        <taxon>Bacillota</taxon>
        <taxon>Clostridia</taxon>
        <taxon>Peptostreptococcales</taxon>
        <taxon>Peptostreptococcaceae</taxon>
        <taxon>Peptostreptococcus</taxon>
    </lineage>
</organism>
<protein>
    <submittedName>
        <fullName evidence="1">Uncharacterized protein</fullName>
    </submittedName>
</protein>
<evidence type="ECO:0000313" key="1">
    <source>
        <dbReference type="EMBL" id="MST61880.1"/>
    </source>
</evidence>
<sequence>MPQMTKGGKYIFGWSKIGENGEIVFPTMVVKEYKLKEETYIYIVSGSKQTGGFCVMTESLLSNSKLKNILEENPSLAKRSLREGELISYKGRKYGWLTLKENSIHLSAPLMKDLEIKVGDRLLSIRSSNIAFTMGARGSLIDKANKYNGKIEMY</sequence>
<keyword evidence="2" id="KW-1185">Reference proteome</keyword>
<gene>
    <name evidence="1" type="ORF">FYJ71_02690</name>
</gene>
<dbReference type="EMBL" id="VUNE01000001">
    <property type="protein sequence ID" value="MST61880.1"/>
    <property type="molecule type" value="Genomic_DNA"/>
</dbReference>